<organism evidence="1 2">
    <name type="scientific">Streptomonospora litoralis</name>
    <dbReference type="NCBI Taxonomy" id="2498135"/>
    <lineage>
        <taxon>Bacteria</taxon>
        <taxon>Bacillati</taxon>
        <taxon>Actinomycetota</taxon>
        <taxon>Actinomycetes</taxon>
        <taxon>Streptosporangiales</taxon>
        <taxon>Nocardiopsidaceae</taxon>
        <taxon>Streptomonospora</taxon>
    </lineage>
</organism>
<evidence type="ECO:0000313" key="2">
    <source>
        <dbReference type="Proteomes" id="UP000292235"/>
    </source>
</evidence>
<dbReference type="KEGG" id="strr:EKD16_22045"/>
<protein>
    <submittedName>
        <fullName evidence="1">Uncharacterized protein</fullName>
    </submittedName>
</protein>
<dbReference type="RefSeq" id="WP_165498631.1">
    <property type="nucleotide sequence ID" value="NZ_CP036455.1"/>
</dbReference>
<proteinExistence type="predicted"/>
<accession>A0A4V0ZK91</accession>
<name>A0A4V0ZK91_9ACTN</name>
<dbReference type="EMBL" id="CP036455">
    <property type="protein sequence ID" value="QBI56162.1"/>
    <property type="molecule type" value="Genomic_DNA"/>
</dbReference>
<dbReference type="AlphaFoldDB" id="A0A4V0ZK91"/>
<dbReference type="Proteomes" id="UP000292235">
    <property type="component" value="Chromosome"/>
</dbReference>
<evidence type="ECO:0000313" key="1">
    <source>
        <dbReference type="EMBL" id="QBI56162.1"/>
    </source>
</evidence>
<reference evidence="1 2" key="1">
    <citation type="submission" date="2019-02" db="EMBL/GenBank/DDBJ databases">
        <authorList>
            <person name="Khodamoradi S."/>
            <person name="Hahnke R.L."/>
            <person name="Kaempfer P."/>
            <person name="Schumann P."/>
            <person name="Rohde M."/>
            <person name="Steinert M."/>
            <person name="Luzhetskyy A."/>
            <person name="Wink J."/>
            <person name="Ruckert C."/>
        </authorList>
    </citation>
    <scope>NUCLEOTIDE SEQUENCE [LARGE SCALE GENOMIC DNA]</scope>
    <source>
        <strain evidence="1 2">M2</strain>
    </source>
</reference>
<sequence length="50" mass="5686">MNVAIIWDSRNAKNMEHGGQAGDHEQDCPLEAMISDALQELDRTSRLVYR</sequence>
<keyword evidence="2" id="KW-1185">Reference proteome</keyword>
<gene>
    <name evidence="1" type="ORF">EKD16_22045</name>
</gene>